<feature type="zinc finger region" description="C4-type" evidence="17">
    <location>
        <begin position="740"/>
        <end position="766"/>
    </location>
</feature>
<evidence type="ECO:0000256" key="3">
    <source>
        <dbReference type="ARBA" id="ARBA00022723"/>
    </source>
</evidence>
<evidence type="ECO:0000256" key="6">
    <source>
        <dbReference type="ARBA" id="ARBA00022763"/>
    </source>
</evidence>
<evidence type="ECO:0000256" key="10">
    <source>
        <dbReference type="ARBA" id="ARBA00022840"/>
    </source>
</evidence>
<sequence>MDNIEVRGARTHNLKNINLTIPRDKLIVITGLSGSGKSSLAFDTLYAEGQRRYVESLSAYARQFLSLMEKPDVDHIEGLSPAISIEQKSTSHNPRSTVGTITEIYDYLRLLYARVGEPRCPTHDITLAAQTVSQMVDQVLAMPEGSKLMLLAPIIKERKGEHVKTLANLAAQGYIRARIDGEVCDLSDPPTLELHKKHTIEVVVDRFKVRDDLQIRLAESFETALELSGGTVVIAPMSGEEGEEQVFSANFACPHCGYSMQELEPRLFSFNNPAGACGTCDGLGVQQYFDPTRVVQNGELSLSGGAIRGWDKRNFYYFQMLKSLSEYYKFDVEAPFDSLPKKVKEVILNGSGNTDIEFKYINDRGDITVRRHPFEGILNNMERRYRETESNSVREELAKFVSTKPCSSCHGSRLRQEARHVFIGETNLPQICEMSISGAHQFFDELALTGQRAQIAEKILKEINERLSFLINVGLNYLSLSRSADTLSGGEAQRIRLASQIGAGLVGVMYVLDEPSIGLHQRDNERLLKTLIHLRDLGNTVIVVEHDEDAIRAADYVIDIGPGAGVHGGNIIAQGGVKDILKSKESLTGQYLSGKKAIEIPAERTPFDPEKTVKLLGATGNNLKDVNVEIPVGLFTCITGVSGSGKSTLINDTFFEIAHHKLNGATTSTPAPYREIQDLEHFDKVIDINQSPIGRTPRSNPATYTGIFTPIRELFSGTQEARSRGYKPGRFSFNVRGGRCEACQGDGVIKVEMHFLPDVYVPCDACKGKRYNRETLEIRYKGKTIDEVLELTVEDAREFFDPVPAIARKLQTLMDVGLSYIRLGQAATTLSGGEAQRVKLAKELSKRDTGKTLYILDEPTTGLHFHDIQQLLTVLHKLRDKGNTIVVIEHNLDVIKTADWIIDLGPEGGSGGGEIIATGTPEAVAKVKGSHTARFLKPLLG</sequence>
<evidence type="ECO:0000256" key="17">
    <source>
        <dbReference type="HAMAP-Rule" id="MF_00205"/>
    </source>
</evidence>
<dbReference type="Gene3D" id="1.10.8.280">
    <property type="entry name" value="ABC transporter ATPase domain-like"/>
    <property type="match status" value="1"/>
</dbReference>
<keyword evidence="6 17" id="KW-0227">DNA damage</keyword>
<dbReference type="Proteomes" id="UP000241566">
    <property type="component" value="Unassembled WGS sequence"/>
</dbReference>
<comment type="similarity">
    <text evidence="14 17">Belongs to the ABC transporter superfamily. UvrA family.</text>
</comment>
<evidence type="ECO:0000313" key="19">
    <source>
        <dbReference type="EMBL" id="PSV84586.1"/>
    </source>
</evidence>
<comment type="subcellular location">
    <subcellularLocation>
        <location evidence="1 17">Cytoplasm</location>
    </subcellularLocation>
</comment>
<evidence type="ECO:0000256" key="9">
    <source>
        <dbReference type="ARBA" id="ARBA00022833"/>
    </source>
</evidence>
<evidence type="ECO:0000256" key="4">
    <source>
        <dbReference type="ARBA" id="ARBA00022737"/>
    </source>
</evidence>
<dbReference type="InterPro" id="IPR041552">
    <property type="entry name" value="UvrA_DNA-bd"/>
</dbReference>
<keyword evidence="13 17" id="KW-0234">DNA repair</keyword>
<dbReference type="InterPro" id="IPR003439">
    <property type="entry name" value="ABC_transporter-like_ATP-bd"/>
</dbReference>
<comment type="caution">
    <text evidence="19">The sequence shown here is derived from an EMBL/GenBank/DDBJ whole genome shotgun (WGS) entry which is preliminary data.</text>
</comment>
<dbReference type="Gene3D" id="3.30.1490.20">
    <property type="entry name" value="ATP-grasp fold, A domain"/>
    <property type="match status" value="1"/>
</dbReference>
<keyword evidence="7 17" id="KW-0228">DNA excision</keyword>
<dbReference type="NCBIfam" id="NF001503">
    <property type="entry name" value="PRK00349.1"/>
    <property type="match status" value="1"/>
</dbReference>
<evidence type="ECO:0000256" key="5">
    <source>
        <dbReference type="ARBA" id="ARBA00022741"/>
    </source>
</evidence>
<gene>
    <name evidence="17" type="primary">uvrA</name>
    <name evidence="19" type="ORF">CTM94_06525</name>
</gene>
<evidence type="ECO:0000256" key="12">
    <source>
        <dbReference type="ARBA" id="ARBA00023125"/>
    </source>
</evidence>
<keyword evidence="12 17" id="KW-0238">DNA-binding</keyword>
<accession>A0ABX5GHL2</accession>
<dbReference type="InterPro" id="IPR013815">
    <property type="entry name" value="ATP_grasp_subdomain_1"/>
</dbReference>
<dbReference type="Gene3D" id="1.20.1580.10">
    <property type="entry name" value="ABC transporter ATPase like domain"/>
    <property type="match status" value="2"/>
</dbReference>
<evidence type="ECO:0000256" key="1">
    <source>
        <dbReference type="ARBA" id="ARBA00004496"/>
    </source>
</evidence>
<proteinExistence type="inferred from homology"/>
<evidence type="ECO:0000259" key="18">
    <source>
        <dbReference type="PROSITE" id="PS50893"/>
    </source>
</evidence>
<feature type="zinc finger region" description="C4-type" evidence="17">
    <location>
        <begin position="253"/>
        <end position="280"/>
    </location>
</feature>
<dbReference type="Gene3D" id="3.40.50.300">
    <property type="entry name" value="P-loop containing nucleotide triphosphate hydrolases"/>
    <property type="match status" value="2"/>
</dbReference>
<dbReference type="Pfam" id="PF17760">
    <property type="entry name" value="UvrA_inter"/>
    <property type="match status" value="1"/>
</dbReference>
<keyword evidence="9 17" id="KW-0862">Zinc</keyword>
<dbReference type="RefSeq" id="WP_045063230.1">
    <property type="nucleotide sequence ID" value="NZ_CP131601.1"/>
</dbReference>
<reference evidence="19 20" key="1">
    <citation type="submission" date="2018-01" db="EMBL/GenBank/DDBJ databases">
        <title>Whole genome sequencing of Histamine producing bacteria.</title>
        <authorList>
            <person name="Butler K."/>
        </authorList>
    </citation>
    <scope>NUCLEOTIDE SEQUENCE [LARGE SCALE GENOMIC DNA]</scope>
    <source>
        <strain evidence="19 20">ATCC 25521</strain>
    </source>
</reference>
<keyword evidence="2 17" id="KW-0963">Cytoplasm</keyword>
<dbReference type="SUPFAM" id="SSF52540">
    <property type="entry name" value="P-loop containing nucleoside triphosphate hydrolases"/>
    <property type="match status" value="2"/>
</dbReference>
<dbReference type="InterPro" id="IPR017871">
    <property type="entry name" value="ABC_transporter-like_CS"/>
</dbReference>
<keyword evidence="17" id="KW-0742">SOS response</keyword>
<dbReference type="PANTHER" id="PTHR43152:SF3">
    <property type="entry name" value="UVRABC SYSTEM PROTEIN A"/>
    <property type="match status" value="1"/>
</dbReference>
<evidence type="ECO:0000256" key="15">
    <source>
        <dbReference type="ARBA" id="ARBA00039316"/>
    </source>
</evidence>
<dbReference type="InterPro" id="IPR004602">
    <property type="entry name" value="UvrA"/>
</dbReference>
<dbReference type="CDD" id="cd03270">
    <property type="entry name" value="ABC_UvrA_I"/>
    <property type="match status" value="1"/>
</dbReference>
<evidence type="ECO:0000313" key="20">
    <source>
        <dbReference type="Proteomes" id="UP000241566"/>
    </source>
</evidence>
<comment type="subunit">
    <text evidence="17">Forms a heterotetramer with UvrB during the search for lesions.</text>
</comment>
<keyword evidence="20" id="KW-1185">Reference proteome</keyword>
<feature type="binding site" evidence="17">
    <location>
        <begin position="640"/>
        <end position="647"/>
    </location>
    <ligand>
        <name>ATP</name>
        <dbReference type="ChEBI" id="CHEBI:30616"/>
    </ligand>
</feature>
<dbReference type="PROSITE" id="PS50893">
    <property type="entry name" value="ABC_TRANSPORTER_2"/>
    <property type="match status" value="1"/>
</dbReference>
<evidence type="ECO:0000256" key="2">
    <source>
        <dbReference type="ARBA" id="ARBA00022490"/>
    </source>
</evidence>
<evidence type="ECO:0000256" key="11">
    <source>
        <dbReference type="ARBA" id="ARBA00022881"/>
    </source>
</evidence>
<protein>
    <recommendedName>
        <fullName evidence="15 17">UvrABC system protein A</fullName>
        <shortName evidence="17">UvrA protein</shortName>
    </recommendedName>
    <alternativeName>
        <fullName evidence="16 17">Excinuclease ABC subunit A</fullName>
    </alternativeName>
</protein>
<dbReference type="PROSITE" id="PS00211">
    <property type="entry name" value="ABC_TRANSPORTER_1"/>
    <property type="match status" value="2"/>
</dbReference>
<keyword evidence="5 17" id="KW-0547">Nucleotide-binding</keyword>
<dbReference type="PANTHER" id="PTHR43152">
    <property type="entry name" value="UVRABC SYSTEM PROTEIN A"/>
    <property type="match status" value="1"/>
</dbReference>
<dbReference type="HAMAP" id="MF_00205">
    <property type="entry name" value="UvrA"/>
    <property type="match status" value="1"/>
</dbReference>
<dbReference type="Pfam" id="PF17755">
    <property type="entry name" value="UvrA_DNA-bind"/>
    <property type="match status" value="1"/>
</dbReference>
<feature type="binding site" evidence="17">
    <location>
        <begin position="31"/>
        <end position="38"/>
    </location>
    <ligand>
        <name>ATP</name>
        <dbReference type="ChEBI" id="CHEBI:30616"/>
    </ligand>
</feature>
<dbReference type="EMBL" id="PYOI01000007">
    <property type="protein sequence ID" value="PSV84586.1"/>
    <property type="molecule type" value="Genomic_DNA"/>
</dbReference>
<comment type="function">
    <text evidence="17">The UvrABC repair system catalyzes the recognition and processing of DNA lesions. UvrA is an ATPase and a DNA-binding protein. A damage recognition complex composed of 2 UvrA and 2 UvrB subunits scans DNA for abnormalities. When the presence of a lesion has been verified by UvrB, the UvrA molecules dissociate.</text>
</comment>
<keyword evidence="8 17" id="KW-0863">Zinc-finger</keyword>
<dbReference type="CDD" id="cd03271">
    <property type="entry name" value="ABC_UvrA_II"/>
    <property type="match status" value="1"/>
</dbReference>
<dbReference type="InterPro" id="IPR041102">
    <property type="entry name" value="UvrA_inter"/>
</dbReference>
<keyword evidence="11 17" id="KW-0267">Excision nuclease</keyword>
<organism evidence="19 20">
    <name type="scientific">Photobacterium leiognathi</name>
    <dbReference type="NCBI Taxonomy" id="553611"/>
    <lineage>
        <taxon>Bacteria</taxon>
        <taxon>Pseudomonadati</taxon>
        <taxon>Pseudomonadota</taxon>
        <taxon>Gammaproteobacteria</taxon>
        <taxon>Vibrionales</taxon>
        <taxon>Vibrionaceae</taxon>
        <taxon>Photobacterium</taxon>
    </lineage>
</organism>
<evidence type="ECO:0000256" key="13">
    <source>
        <dbReference type="ARBA" id="ARBA00023204"/>
    </source>
</evidence>
<evidence type="ECO:0000256" key="16">
    <source>
        <dbReference type="ARBA" id="ARBA00042156"/>
    </source>
</evidence>
<dbReference type="NCBIfam" id="TIGR00630">
    <property type="entry name" value="uvra"/>
    <property type="match status" value="1"/>
</dbReference>
<name>A0ABX5GHL2_PHOLE</name>
<evidence type="ECO:0000256" key="7">
    <source>
        <dbReference type="ARBA" id="ARBA00022769"/>
    </source>
</evidence>
<keyword evidence="4 17" id="KW-0677">Repeat</keyword>
<dbReference type="InterPro" id="IPR027417">
    <property type="entry name" value="P-loop_NTPase"/>
</dbReference>
<feature type="domain" description="ABC transporter" evidence="18">
    <location>
        <begin position="607"/>
        <end position="937"/>
    </location>
</feature>
<evidence type="ECO:0000256" key="8">
    <source>
        <dbReference type="ARBA" id="ARBA00022771"/>
    </source>
</evidence>
<evidence type="ECO:0000256" key="14">
    <source>
        <dbReference type="ARBA" id="ARBA00038000"/>
    </source>
</evidence>
<keyword evidence="3 17" id="KW-0479">Metal-binding</keyword>
<keyword evidence="10 17" id="KW-0067">ATP-binding</keyword>